<dbReference type="EMBL" id="BMUB01000024">
    <property type="protein sequence ID" value="GGV00463.1"/>
    <property type="molecule type" value="Genomic_DNA"/>
</dbReference>
<dbReference type="Proteomes" id="UP000610124">
    <property type="component" value="Unassembled WGS sequence"/>
</dbReference>
<protein>
    <recommendedName>
        <fullName evidence="1">Transposase IS701-like DDE domain-containing protein</fullName>
    </recommendedName>
</protein>
<dbReference type="Pfam" id="PF13546">
    <property type="entry name" value="DDE_5"/>
    <property type="match status" value="1"/>
</dbReference>
<evidence type="ECO:0000259" key="1">
    <source>
        <dbReference type="Pfam" id="PF13546"/>
    </source>
</evidence>
<comment type="caution">
    <text evidence="2">The sequence shown here is derived from an EMBL/GenBank/DDBJ whole genome shotgun (WGS) entry which is preliminary data.</text>
</comment>
<reference evidence="2" key="1">
    <citation type="journal article" date="2014" name="Int. J. Syst. Evol. Microbiol.">
        <title>Complete genome sequence of Corynebacterium casei LMG S-19264T (=DSM 44701T), isolated from a smear-ripened cheese.</title>
        <authorList>
            <consortium name="US DOE Joint Genome Institute (JGI-PGF)"/>
            <person name="Walter F."/>
            <person name="Albersmeier A."/>
            <person name="Kalinowski J."/>
            <person name="Ruckert C."/>
        </authorList>
    </citation>
    <scope>NUCLEOTIDE SEQUENCE</scope>
    <source>
        <strain evidence="2">JCM 4434</strain>
    </source>
</reference>
<organism evidence="2 3">
    <name type="scientific">Kitasatospora aureofaciens</name>
    <name type="common">Streptomyces aureofaciens</name>
    <dbReference type="NCBI Taxonomy" id="1894"/>
    <lineage>
        <taxon>Bacteria</taxon>
        <taxon>Bacillati</taxon>
        <taxon>Actinomycetota</taxon>
        <taxon>Actinomycetes</taxon>
        <taxon>Kitasatosporales</taxon>
        <taxon>Streptomycetaceae</taxon>
        <taxon>Kitasatospora</taxon>
    </lineage>
</organism>
<sequence length="129" mass="14084">MLAVDVSPWLRPGAGTCPDRSFCHTYGRGDAKHQMIPGWPYSFVVALETGRTSWTAVLDAVRLEPSADLAAVTIAQLRNTVGRLMEAEQWTAGDPEILVVMDAGYDAPRIAHLLGDLPVQVLGRLRSDR</sequence>
<evidence type="ECO:0000313" key="3">
    <source>
        <dbReference type="Proteomes" id="UP000610124"/>
    </source>
</evidence>
<name>A0A8H9HZM3_KITAU</name>
<accession>A0A8H9HZM3</accession>
<feature type="domain" description="Transposase IS701-like DDE" evidence="1">
    <location>
        <begin position="2"/>
        <end position="129"/>
    </location>
</feature>
<dbReference type="InterPro" id="IPR038721">
    <property type="entry name" value="IS701-like_DDE_dom"/>
</dbReference>
<proteinExistence type="predicted"/>
<dbReference type="AlphaFoldDB" id="A0A8H9HZM3"/>
<reference evidence="2" key="2">
    <citation type="submission" date="2020-09" db="EMBL/GenBank/DDBJ databases">
        <authorList>
            <person name="Sun Q."/>
            <person name="Ohkuma M."/>
        </authorList>
    </citation>
    <scope>NUCLEOTIDE SEQUENCE</scope>
    <source>
        <strain evidence="2">JCM 4434</strain>
    </source>
</reference>
<gene>
    <name evidence="2" type="ORF">GCM10010502_63690</name>
</gene>
<evidence type="ECO:0000313" key="2">
    <source>
        <dbReference type="EMBL" id="GGV00463.1"/>
    </source>
</evidence>